<name>A0A7J7C3W7_TRIWF</name>
<dbReference type="InterPro" id="IPR050796">
    <property type="entry name" value="SCF_F-box_component"/>
</dbReference>
<dbReference type="Pfam" id="PF00646">
    <property type="entry name" value="F-box"/>
    <property type="match status" value="1"/>
</dbReference>
<accession>A0A7J7C3W7</accession>
<keyword evidence="4" id="KW-1185">Reference proteome</keyword>
<dbReference type="Pfam" id="PF07734">
    <property type="entry name" value="FBA_1"/>
    <property type="match status" value="1"/>
</dbReference>
<dbReference type="NCBIfam" id="TIGR01640">
    <property type="entry name" value="F_box_assoc_1"/>
    <property type="match status" value="1"/>
</dbReference>
<evidence type="ECO:0000259" key="1">
    <source>
        <dbReference type="Pfam" id="PF00646"/>
    </source>
</evidence>
<dbReference type="FunCoup" id="A0A7J7C3W7">
    <property type="interactions" value="1956"/>
</dbReference>
<dbReference type="Proteomes" id="UP000593562">
    <property type="component" value="Unassembled WGS sequence"/>
</dbReference>
<dbReference type="InterPro" id="IPR036047">
    <property type="entry name" value="F-box-like_dom_sf"/>
</dbReference>
<proteinExistence type="predicted"/>
<sequence length="399" mass="46252">MSRISKDLITEIILRLPVKSLIRFKWVSKTWCSMIEDPDFIKLHLDHSLKTGSNHYLMLKDRRLFTVDFDSLTTAVEMEHHPLYAGLGGETEAIGSSNGLVLLRNSEQNLALYNFSTRTYHRLPVEPLLKFGSESDDPGSVFYGFGYDSVNDDYKVLRIVLHLFQDAEDVFWTLKSEVDVYSLKSDSWRTVDDANFHTMWLSRPFHELFFHRSYGLLAGNALHWVAPGIPNFIIGFGLGCEEFHMVPQPDYESNGFEMDLSVLAGCLCALCHYNSSCVDVWMMKEYGVEDSWTKLFKIEQPDVYNWKPLAYSKKGEDVLLLKNEEKLVWYDLRRKRTRRVRITGAPATFVAELCIGSLVPLSSNEWKEKLEQEEKERKENKKNRKRRDDFLSAGFKLVL</sequence>
<dbReference type="OrthoDB" id="591557at2759"/>
<evidence type="ECO:0000313" key="4">
    <source>
        <dbReference type="Proteomes" id="UP000593562"/>
    </source>
</evidence>
<dbReference type="Gene3D" id="1.20.1280.50">
    <property type="match status" value="1"/>
</dbReference>
<protein>
    <submittedName>
        <fullName evidence="3">Putative F-box and associated interaction domains-containing protein</fullName>
    </submittedName>
</protein>
<dbReference type="PANTHER" id="PTHR31672:SF13">
    <property type="entry name" value="F-BOX PROTEIN CPR30-LIKE"/>
    <property type="match status" value="1"/>
</dbReference>
<dbReference type="PANTHER" id="PTHR31672">
    <property type="entry name" value="BNACNNG10540D PROTEIN"/>
    <property type="match status" value="1"/>
</dbReference>
<feature type="domain" description="F-box associated beta-propeller type 1" evidence="2">
    <location>
        <begin position="57"/>
        <end position="345"/>
    </location>
</feature>
<gene>
    <name evidence="3" type="ORF">HS088_TW21G01013</name>
</gene>
<dbReference type="CDD" id="cd22157">
    <property type="entry name" value="F-box_AtFBW1-like"/>
    <property type="match status" value="1"/>
</dbReference>
<comment type="caution">
    <text evidence="3">The sequence shown here is derived from an EMBL/GenBank/DDBJ whole genome shotgun (WGS) entry which is preliminary data.</text>
</comment>
<evidence type="ECO:0000313" key="3">
    <source>
        <dbReference type="EMBL" id="KAF5728859.1"/>
    </source>
</evidence>
<feature type="domain" description="F-box" evidence="1">
    <location>
        <begin position="2"/>
        <end position="41"/>
    </location>
</feature>
<evidence type="ECO:0000259" key="2">
    <source>
        <dbReference type="Pfam" id="PF07734"/>
    </source>
</evidence>
<reference evidence="3 4" key="1">
    <citation type="journal article" date="2020" name="Nat. Commun.">
        <title>Genome of Tripterygium wilfordii and identification of cytochrome P450 involved in triptolide biosynthesis.</title>
        <authorList>
            <person name="Tu L."/>
            <person name="Su P."/>
            <person name="Zhang Z."/>
            <person name="Gao L."/>
            <person name="Wang J."/>
            <person name="Hu T."/>
            <person name="Zhou J."/>
            <person name="Zhang Y."/>
            <person name="Zhao Y."/>
            <person name="Liu Y."/>
            <person name="Song Y."/>
            <person name="Tong Y."/>
            <person name="Lu Y."/>
            <person name="Yang J."/>
            <person name="Xu C."/>
            <person name="Jia M."/>
            <person name="Peters R.J."/>
            <person name="Huang L."/>
            <person name="Gao W."/>
        </authorList>
    </citation>
    <scope>NUCLEOTIDE SEQUENCE [LARGE SCALE GENOMIC DNA]</scope>
    <source>
        <strain evidence="4">cv. XIE 37</strain>
        <tissue evidence="3">Leaf</tissue>
    </source>
</reference>
<dbReference type="EMBL" id="JAAARO010000021">
    <property type="protein sequence ID" value="KAF5728859.1"/>
    <property type="molecule type" value="Genomic_DNA"/>
</dbReference>
<organism evidence="3 4">
    <name type="scientific">Tripterygium wilfordii</name>
    <name type="common">Thunder God vine</name>
    <dbReference type="NCBI Taxonomy" id="458696"/>
    <lineage>
        <taxon>Eukaryota</taxon>
        <taxon>Viridiplantae</taxon>
        <taxon>Streptophyta</taxon>
        <taxon>Embryophyta</taxon>
        <taxon>Tracheophyta</taxon>
        <taxon>Spermatophyta</taxon>
        <taxon>Magnoliopsida</taxon>
        <taxon>eudicotyledons</taxon>
        <taxon>Gunneridae</taxon>
        <taxon>Pentapetalae</taxon>
        <taxon>rosids</taxon>
        <taxon>fabids</taxon>
        <taxon>Celastrales</taxon>
        <taxon>Celastraceae</taxon>
        <taxon>Tripterygium</taxon>
    </lineage>
</organism>
<dbReference type="InParanoid" id="A0A7J7C3W7"/>
<dbReference type="InterPro" id="IPR001810">
    <property type="entry name" value="F-box_dom"/>
</dbReference>
<dbReference type="AlphaFoldDB" id="A0A7J7C3W7"/>
<dbReference type="InterPro" id="IPR006527">
    <property type="entry name" value="F-box-assoc_dom_typ1"/>
</dbReference>
<dbReference type="SUPFAM" id="SSF81383">
    <property type="entry name" value="F-box domain"/>
    <property type="match status" value="1"/>
</dbReference>
<dbReference type="InterPro" id="IPR017451">
    <property type="entry name" value="F-box-assoc_interact_dom"/>
</dbReference>